<organism evidence="1 2">
    <name type="scientific">Phytophthora fragariae</name>
    <dbReference type="NCBI Taxonomy" id="53985"/>
    <lineage>
        <taxon>Eukaryota</taxon>
        <taxon>Sar</taxon>
        <taxon>Stramenopiles</taxon>
        <taxon>Oomycota</taxon>
        <taxon>Peronosporomycetes</taxon>
        <taxon>Peronosporales</taxon>
        <taxon>Peronosporaceae</taxon>
        <taxon>Phytophthora</taxon>
    </lineage>
</organism>
<dbReference type="Proteomes" id="UP000486351">
    <property type="component" value="Unassembled WGS sequence"/>
</dbReference>
<dbReference type="EMBL" id="QXFY01000399">
    <property type="protein sequence ID" value="KAE9345507.1"/>
    <property type="molecule type" value="Genomic_DNA"/>
</dbReference>
<comment type="caution">
    <text evidence="1">The sequence shown here is derived from an EMBL/GenBank/DDBJ whole genome shotgun (WGS) entry which is preliminary data.</text>
</comment>
<accession>A0A6G0RZQ9</accession>
<dbReference type="AlphaFoldDB" id="A0A6G0RZQ9"/>
<reference evidence="1 2" key="1">
    <citation type="submission" date="2018-09" db="EMBL/GenBank/DDBJ databases">
        <title>Genomic investigation of the strawberry pathogen Phytophthora fragariae indicates pathogenicity is determined by transcriptional variation in three key races.</title>
        <authorList>
            <person name="Adams T.M."/>
            <person name="Armitage A.D."/>
            <person name="Sobczyk M.K."/>
            <person name="Bates H.J."/>
            <person name="Dunwell J.M."/>
            <person name="Nellist C.F."/>
            <person name="Harrison R.J."/>
        </authorList>
    </citation>
    <scope>NUCLEOTIDE SEQUENCE [LARGE SCALE GENOMIC DNA]</scope>
    <source>
        <strain evidence="1 2">NOV-77</strain>
    </source>
</reference>
<name>A0A6G0RZQ9_9STRA</name>
<gene>
    <name evidence="1" type="ORF">PF008_g8729</name>
</gene>
<evidence type="ECO:0000313" key="1">
    <source>
        <dbReference type="EMBL" id="KAE9345507.1"/>
    </source>
</evidence>
<proteinExistence type="predicted"/>
<sequence length="54" mass="5673">MDLKVRCWSLKKSASRAVLLAHLVVVGPCFGLCCAAGSFDTGLFFGCDPPPACI</sequence>
<evidence type="ECO:0000313" key="2">
    <source>
        <dbReference type="Proteomes" id="UP000486351"/>
    </source>
</evidence>
<protein>
    <submittedName>
        <fullName evidence="1">Uncharacterized protein</fullName>
    </submittedName>
</protein>